<proteinExistence type="predicted"/>
<dbReference type="InterPro" id="IPR016181">
    <property type="entry name" value="Acyl_CoA_acyltransferase"/>
</dbReference>
<protein>
    <recommendedName>
        <fullName evidence="1">N-acetyltransferase domain-containing protein</fullName>
    </recommendedName>
</protein>
<dbReference type="InterPro" id="IPR000182">
    <property type="entry name" value="GNAT_dom"/>
</dbReference>
<keyword evidence="3" id="KW-1185">Reference proteome</keyword>
<dbReference type="eggNOG" id="COG0456">
    <property type="taxonomic scope" value="Bacteria"/>
</dbReference>
<dbReference type="RefSeq" id="WP_015669752.1">
    <property type="nucleotide sequence ID" value="NC_020453.1"/>
</dbReference>
<dbReference type="PATRIC" id="fig|1245469.3.peg.6855"/>
<gene>
    <name evidence="2" type="ORF">S58_67070</name>
</gene>
<dbReference type="Proteomes" id="UP000011841">
    <property type="component" value="Chromosome"/>
</dbReference>
<dbReference type="EMBL" id="AP012603">
    <property type="protein sequence ID" value="BAM92674.1"/>
    <property type="molecule type" value="Genomic_DNA"/>
</dbReference>
<dbReference type="GO" id="GO:0016747">
    <property type="term" value="F:acyltransferase activity, transferring groups other than amino-acyl groups"/>
    <property type="evidence" value="ECO:0007669"/>
    <property type="project" value="InterPro"/>
</dbReference>
<dbReference type="GeneID" id="301820390"/>
<evidence type="ECO:0000313" key="3">
    <source>
        <dbReference type="Proteomes" id="UP000011841"/>
    </source>
</evidence>
<reference evidence="2 3" key="1">
    <citation type="journal article" date="2013" name="Appl. Environ. Microbiol.">
        <title>Genome analysis suggests that the soil oligotrophic bacterium Agromonas oligotrophica (Bradyrhizobium oligotrophicum) is a nitrogen-fixing symbiont of Aeschynomene indica.</title>
        <authorList>
            <person name="Okubo T."/>
            <person name="Fukushima S."/>
            <person name="Itakura M."/>
            <person name="Oshima K."/>
            <person name="Longtonglang A."/>
            <person name="Teaumroong N."/>
            <person name="Mitsui H."/>
            <person name="Hattori M."/>
            <person name="Hattori R."/>
            <person name="Hattori T."/>
            <person name="Minamisawa K."/>
        </authorList>
    </citation>
    <scope>NUCLEOTIDE SEQUENCE [LARGE SCALE GENOMIC DNA]</scope>
    <source>
        <strain evidence="2 3">S58</strain>
    </source>
</reference>
<dbReference type="OrthoDB" id="7617982at2"/>
<evidence type="ECO:0000313" key="2">
    <source>
        <dbReference type="EMBL" id="BAM92674.1"/>
    </source>
</evidence>
<dbReference type="AlphaFoldDB" id="M4ZG00"/>
<dbReference type="PROSITE" id="PS51186">
    <property type="entry name" value="GNAT"/>
    <property type="match status" value="1"/>
</dbReference>
<dbReference type="Gene3D" id="3.40.630.30">
    <property type="match status" value="1"/>
</dbReference>
<dbReference type="SUPFAM" id="SSF55729">
    <property type="entry name" value="Acyl-CoA N-acyltransferases (Nat)"/>
    <property type="match status" value="1"/>
</dbReference>
<dbReference type="HOGENOM" id="CLU_105788_1_0_5"/>
<accession>M4ZG00</accession>
<name>M4ZG00_9BRAD</name>
<organism evidence="2 3">
    <name type="scientific">Bradyrhizobium oligotrophicum S58</name>
    <dbReference type="NCBI Taxonomy" id="1245469"/>
    <lineage>
        <taxon>Bacteria</taxon>
        <taxon>Pseudomonadati</taxon>
        <taxon>Pseudomonadota</taxon>
        <taxon>Alphaproteobacteria</taxon>
        <taxon>Hyphomicrobiales</taxon>
        <taxon>Nitrobacteraceae</taxon>
        <taxon>Bradyrhizobium</taxon>
    </lineage>
</organism>
<dbReference type="STRING" id="1245469.S58_67070"/>
<evidence type="ECO:0000259" key="1">
    <source>
        <dbReference type="PROSITE" id="PS51186"/>
    </source>
</evidence>
<dbReference type="Pfam" id="PF00583">
    <property type="entry name" value="Acetyltransf_1"/>
    <property type="match status" value="1"/>
</dbReference>
<dbReference type="KEGG" id="aol:S58_67070"/>
<feature type="domain" description="N-acetyltransferase" evidence="1">
    <location>
        <begin position="24"/>
        <end position="180"/>
    </location>
</feature>
<sequence>MPTPAVVDRLAVSDVIHTRRGERVNLRFVTSKDADALQSYVRSLSQRSRHKRFLGALSELPKTVLEDFVALGRNDRYSLIATMEQDGIESIVAEARYALDRDTGRVEFGLSVQDRWHGHGIGPALIANLERRALGLGAVTLSGDALRTNDVMIALARKAGFTIQPHADDWTLVRFEKALSGVAAHSQGANLHVIGA</sequence>